<reference evidence="1 2" key="1">
    <citation type="submission" date="2016-11" db="EMBL/GenBank/DDBJ databases">
        <authorList>
            <person name="Jaros S."/>
            <person name="Januszkiewicz K."/>
            <person name="Wedrychowicz H."/>
        </authorList>
    </citation>
    <scope>NUCLEOTIDE SEQUENCE [LARGE SCALE GENOMIC DNA]</scope>
    <source>
        <strain evidence="1 2">DSM 18772</strain>
    </source>
</reference>
<sequence length="135" mass="14936">MASWGPKTFEDDTALDWISELVDSDDPRNFLIDSITTSGGDLDMEECAAVLAAAETIVAVLDEPRAGLPDELLDWVDENDCDDISDLPAMTLKSVKRVMGKDSELCQSWEEGEGYEDWKAEVEALYEILDSLSQV</sequence>
<evidence type="ECO:0008006" key="3">
    <source>
        <dbReference type="Google" id="ProtNLM"/>
    </source>
</evidence>
<gene>
    <name evidence="1" type="ORF">SAMN02745181_0238</name>
</gene>
<protein>
    <recommendedName>
        <fullName evidence="3">DUF4259 domain-containing protein</fullName>
    </recommendedName>
</protein>
<dbReference type="InterPro" id="IPR025355">
    <property type="entry name" value="DUF4259"/>
</dbReference>
<dbReference type="STRING" id="1123071.SAMN02745181_0238"/>
<evidence type="ECO:0000313" key="1">
    <source>
        <dbReference type="EMBL" id="SHI48828.1"/>
    </source>
</evidence>
<dbReference type="RefSeq" id="WP_143157678.1">
    <property type="nucleotide sequence ID" value="NZ_FQYR01000002.1"/>
</dbReference>
<dbReference type="EMBL" id="FQYR01000002">
    <property type="protein sequence ID" value="SHI48828.1"/>
    <property type="molecule type" value="Genomic_DNA"/>
</dbReference>
<organism evidence="1 2">
    <name type="scientific">Rubritalea squalenifaciens DSM 18772</name>
    <dbReference type="NCBI Taxonomy" id="1123071"/>
    <lineage>
        <taxon>Bacteria</taxon>
        <taxon>Pseudomonadati</taxon>
        <taxon>Verrucomicrobiota</taxon>
        <taxon>Verrucomicrobiia</taxon>
        <taxon>Verrucomicrobiales</taxon>
        <taxon>Rubritaleaceae</taxon>
        <taxon>Rubritalea</taxon>
    </lineage>
</organism>
<proteinExistence type="predicted"/>
<dbReference type="Proteomes" id="UP000184510">
    <property type="component" value="Unassembled WGS sequence"/>
</dbReference>
<name>A0A1M6BJR2_9BACT</name>
<dbReference type="OrthoDB" id="191350at2"/>
<dbReference type="Pfam" id="PF14078">
    <property type="entry name" value="DUF4259"/>
    <property type="match status" value="1"/>
</dbReference>
<dbReference type="InParanoid" id="A0A1M6BJR2"/>
<keyword evidence="2" id="KW-1185">Reference proteome</keyword>
<accession>A0A1M6BJR2</accession>
<evidence type="ECO:0000313" key="2">
    <source>
        <dbReference type="Proteomes" id="UP000184510"/>
    </source>
</evidence>
<dbReference type="AlphaFoldDB" id="A0A1M6BJR2"/>